<keyword evidence="11" id="KW-1185">Reference proteome</keyword>
<evidence type="ECO:0000256" key="5">
    <source>
        <dbReference type="ARBA" id="ARBA00022723"/>
    </source>
</evidence>
<keyword evidence="5" id="KW-0479">Metal-binding</keyword>
<keyword evidence="3" id="KW-0349">Heme</keyword>
<evidence type="ECO:0000256" key="4">
    <source>
        <dbReference type="ARBA" id="ARBA00022692"/>
    </source>
</evidence>
<dbReference type="GO" id="GO:0016705">
    <property type="term" value="F:oxidoreductase activity, acting on paired donors, with incorporation or reduction of molecular oxygen"/>
    <property type="evidence" value="ECO:0007669"/>
    <property type="project" value="InterPro"/>
</dbReference>
<keyword evidence="9" id="KW-0472">Membrane</keyword>
<keyword evidence="8" id="KW-0408">Iron</keyword>
<dbReference type="GO" id="GO:0005506">
    <property type="term" value="F:iron ion binding"/>
    <property type="evidence" value="ECO:0007669"/>
    <property type="project" value="InterPro"/>
</dbReference>
<evidence type="ECO:0000313" key="10">
    <source>
        <dbReference type="EMBL" id="KAF9622552.1"/>
    </source>
</evidence>
<dbReference type="GO" id="GO:0020037">
    <property type="term" value="F:heme binding"/>
    <property type="evidence" value="ECO:0007669"/>
    <property type="project" value="InterPro"/>
</dbReference>
<reference evidence="10 11" key="1">
    <citation type="submission" date="2020-10" db="EMBL/GenBank/DDBJ databases">
        <title>The Coptis chinensis genome and diversification of protoberbering-type alkaloids.</title>
        <authorList>
            <person name="Wang B."/>
            <person name="Shu S."/>
            <person name="Song C."/>
            <person name="Liu Y."/>
        </authorList>
    </citation>
    <scope>NUCLEOTIDE SEQUENCE [LARGE SCALE GENOMIC DNA]</scope>
    <source>
        <strain evidence="10">HL-2020</strain>
        <tissue evidence="10">Leaf</tissue>
    </source>
</reference>
<keyword evidence="6" id="KW-1133">Transmembrane helix</keyword>
<gene>
    <name evidence="10" type="ORF">IFM89_032117</name>
</gene>
<keyword evidence="7" id="KW-0560">Oxidoreductase</keyword>
<evidence type="ECO:0000256" key="3">
    <source>
        <dbReference type="ARBA" id="ARBA00022617"/>
    </source>
</evidence>
<protein>
    <submittedName>
        <fullName evidence="10">Uncharacterized protein</fullName>
    </submittedName>
</protein>
<dbReference type="InterPro" id="IPR036396">
    <property type="entry name" value="Cyt_P450_sf"/>
</dbReference>
<dbReference type="Gene3D" id="1.10.630.10">
    <property type="entry name" value="Cytochrome P450"/>
    <property type="match status" value="1"/>
</dbReference>
<dbReference type="GO" id="GO:0016020">
    <property type="term" value="C:membrane"/>
    <property type="evidence" value="ECO:0007669"/>
    <property type="project" value="UniProtKB-SubCell"/>
</dbReference>
<dbReference type="GO" id="GO:0004497">
    <property type="term" value="F:monooxygenase activity"/>
    <property type="evidence" value="ECO:0007669"/>
    <property type="project" value="InterPro"/>
</dbReference>
<proteinExistence type="predicted"/>
<dbReference type="InterPro" id="IPR001128">
    <property type="entry name" value="Cyt_P450"/>
</dbReference>
<dbReference type="PANTHER" id="PTHR47947:SF26">
    <property type="entry name" value="CYTOCHROME P450"/>
    <property type="match status" value="1"/>
</dbReference>
<evidence type="ECO:0000256" key="2">
    <source>
        <dbReference type="ARBA" id="ARBA00004370"/>
    </source>
</evidence>
<accession>A0A835MAK7</accession>
<dbReference type="SUPFAM" id="SSF48264">
    <property type="entry name" value="Cytochrome P450"/>
    <property type="match status" value="1"/>
</dbReference>
<evidence type="ECO:0000256" key="6">
    <source>
        <dbReference type="ARBA" id="ARBA00022989"/>
    </source>
</evidence>
<evidence type="ECO:0000256" key="9">
    <source>
        <dbReference type="ARBA" id="ARBA00023136"/>
    </source>
</evidence>
<name>A0A835MAK7_9MAGN</name>
<dbReference type="Pfam" id="PF00067">
    <property type="entry name" value="p450"/>
    <property type="match status" value="1"/>
</dbReference>
<evidence type="ECO:0000256" key="8">
    <source>
        <dbReference type="ARBA" id="ARBA00023004"/>
    </source>
</evidence>
<evidence type="ECO:0000256" key="1">
    <source>
        <dbReference type="ARBA" id="ARBA00001971"/>
    </source>
</evidence>
<dbReference type="GO" id="GO:0044550">
    <property type="term" value="P:secondary metabolite biosynthetic process"/>
    <property type="evidence" value="ECO:0007669"/>
    <property type="project" value="UniProtKB-ARBA"/>
</dbReference>
<comment type="subcellular location">
    <subcellularLocation>
        <location evidence="2">Membrane</location>
    </subcellularLocation>
</comment>
<dbReference type="PANTHER" id="PTHR47947">
    <property type="entry name" value="CYTOCHROME P450 82C3-RELATED"/>
    <property type="match status" value="1"/>
</dbReference>
<dbReference type="AlphaFoldDB" id="A0A835MAK7"/>
<dbReference type="EMBL" id="JADFTS010000002">
    <property type="protein sequence ID" value="KAF9622552.1"/>
    <property type="molecule type" value="Genomic_DNA"/>
</dbReference>
<comment type="caution">
    <text evidence="10">The sequence shown here is derived from an EMBL/GenBank/DDBJ whole genome shotgun (WGS) entry which is preliminary data.</text>
</comment>
<dbReference type="Proteomes" id="UP000631114">
    <property type="component" value="Unassembled WGS sequence"/>
</dbReference>
<sequence>MLKLQRVSEVEACFKKLYELWTKRKDDNALVLVDMSKWFFEIPFNVITRIVSGKHNFASKVERYKNVMEKTRSLMDTVALSDAVPYLGWLDRLRGLDNAMKQAAKELDSVLQSWVSEHRQKRVAVSGGTGGLVNVNEEDLEEDFIDIMLSIMEKNQLQSDDPDTLIKAVVQEMILVPVFEQEFSEDCEVGGFRVPAGNEYYGGWNKISFNGAFDRVANKGAAVAIYRDADGKLLGSVYRKFSAQNPYEVMRQNVMGQN</sequence>
<comment type="cofactor">
    <cofactor evidence="1">
        <name>heme</name>
        <dbReference type="ChEBI" id="CHEBI:30413"/>
    </cofactor>
</comment>
<keyword evidence="4" id="KW-0812">Transmembrane</keyword>
<evidence type="ECO:0000256" key="7">
    <source>
        <dbReference type="ARBA" id="ARBA00023002"/>
    </source>
</evidence>
<evidence type="ECO:0000313" key="11">
    <source>
        <dbReference type="Proteomes" id="UP000631114"/>
    </source>
</evidence>
<organism evidence="10 11">
    <name type="scientific">Coptis chinensis</name>
    <dbReference type="NCBI Taxonomy" id="261450"/>
    <lineage>
        <taxon>Eukaryota</taxon>
        <taxon>Viridiplantae</taxon>
        <taxon>Streptophyta</taxon>
        <taxon>Embryophyta</taxon>
        <taxon>Tracheophyta</taxon>
        <taxon>Spermatophyta</taxon>
        <taxon>Magnoliopsida</taxon>
        <taxon>Ranunculales</taxon>
        <taxon>Ranunculaceae</taxon>
        <taxon>Coptidoideae</taxon>
        <taxon>Coptis</taxon>
    </lineage>
</organism>
<dbReference type="InterPro" id="IPR050651">
    <property type="entry name" value="Plant_Cytochrome_P450_Monoox"/>
</dbReference>